<proteinExistence type="predicted"/>
<feature type="region of interest" description="Disordered" evidence="1">
    <location>
        <begin position="245"/>
        <end position="290"/>
    </location>
</feature>
<dbReference type="PROSITE" id="PS50020">
    <property type="entry name" value="WW_DOMAIN_2"/>
    <property type="match status" value="1"/>
</dbReference>
<protein>
    <recommendedName>
        <fullName evidence="2">WW domain-containing protein</fullName>
    </recommendedName>
</protein>
<feature type="compositionally biased region" description="Basic and acidic residues" evidence="1">
    <location>
        <begin position="48"/>
        <end position="58"/>
    </location>
</feature>
<name>A0ABR3PDF9_9PEZI</name>
<reference evidence="3 4" key="1">
    <citation type="submission" date="2024-07" db="EMBL/GenBank/DDBJ databases">
        <title>Draft sequence of the Neodothiora populina.</title>
        <authorList>
            <person name="Drown D.D."/>
            <person name="Schuette U.S."/>
            <person name="Buechlein A.B."/>
            <person name="Rusch D.R."/>
            <person name="Winton L.W."/>
            <person name="Adams G.A."/>
        </authorList>
    </citation>
    <scope>NUCLEOTIDE SEQUENCE [LARGE SCALE GENOMIC DNA]</scope>
    <source>
        <strain evidence="3 4">CPC 39397</strain>
    </source>
</reference>
<dbReference type="Proteomes" id="UP001562354">
    <property type="component" value="Unassembled WGS sequence"/>
</dbReference>
<dbReference type="CDD" id="cd00201">
    <property type="entry name" value="WW"/>
    <property type="match status" value="1"/>
</dbReference>
<organism evidence="3 4">
    <name type="scientific">Neodothiora populina</name>
    <dbReference type="NCBI Taxonomy" id="2781224"/>
    <lineage>
        <taxon>Eukaryota</taxon>
        <taxon>Fungi</taxon>
        <taxon>Dikarya</taxon>
        <taxon>Ascomycota</taxon>
        <taxon>Pezizomycotina</taxon>
        <taxon>Dothideomycetes</taxon>
        <taxon>Dothideomycetidae</taxon>
        <taxon>Dothideales</taxon>
        <taxon>Dothioraceae</taxon>
        <taxon>Neodothiora</taxon>
    </lineage>
</organism>
<dbReference type="RefSeq" id="XP_069200439.1">
    <property type="nucleotide sequence ID" value="XM_069345857.1"/>
</dbReference>
<dbReference type="EMBL" id="JBFMKM010000009">
    <property type="protein sequence ID" value="KAL1304164.1"/>
    <property type="molecule type" value="Genomic_DNA"/>
</dbReference>
<evidence type="ECO:0000313" key="3">
    <source>
        <dbReference type="EMBL" id="KAL1304164.1"/>
    </source>
</evidence>
<gene>
    <name evidence="3" type="ORF">AAFC00_000591</name>
</gene>
<keyword evidence="4" id="KW-1185">Reference proteome</keyword>
<dbReference type="PROSITE" id="PS01159">
    <property type="entry name" value="WW_DOMAIN_1"/>
    <property type="match status" value="1"/>
</dbReference>
<dbReference type="GeneID" id="95974294"/>
<dbReference type="SUPFAM" id="SSF51045">
    <property type="entry name" value="WW domain"/>
    <property type="match status" value="1"/>
</dbReference>
<dbReference type="InterPro" id="IPR001202">
    <property type="entry name" value="WW_dom"/>
</dbReference>
<feature type="domain" description="WW" evidence="2">
    <location>
        <begin position="87"/>
        <end position="121"/>
    </location>
</feature>
<feature type="region of interest" description="Disordered" evidence="1">
    <location>
        <begin position="132"/>
        <end position="175"/>
    </location>
</feature>
<dbReference type="InterPro" id="IPR036020">
    <property type="entry name" value="WW_dom_sf"/>
</dbReference>
<feature type="region of interest" description="Disordered" evidence="1">
    <location>
        <begin position="1"/>
        <end position="95"/>
    </location>
</feature>
<dbReference type="Gene3D" id="2.20.70.10">
    <property type="match status" value="1"/>
</dbReference>
<feature type="compositionally biased region" description="Basic and acidic residues" evidence="1">
    <location>
        <begin position="245"/>
        <end position="261"/>
    </location>
</feature>
<evidence type="ECO:0000259" key="2">
    <source>
        <dbReference type="PROSITE" id="PS50020"/>
    </source>
</evidence>
<dbReference type="SMART" id="SM00456">
    <property type="entry name" value="WW"/>
    <property type="match status" value="1"/>
</dbReference>
<dbReference type="Pfam" id="PF00397">
    <property type="entry name" value="WW"/>
    <property type="match status" value="1"/>
</dbReference>
<evidence type="ECO:0000313" key="4">
    <source>
        <dbReference type="Proteomes" id="UP001562354"/>
    </source>
</evidence>
<comment type="caution">
    <text evidence="3">The sequence shown here is derived from an EMBL/GenBank/DDBJ whole genome shotgun (WGS) entry which is preliminary data.</text>
</comment>
<feature type="compositionally biased region" description="Low complexity" evidence="1">
    <location>
        <begin position="19"/>
        <end position="33"/>
    </location>
</feature>
<evidence type="ECO:0000256" key="1">
    <source>
        <dbReference type="SAM" id="MobiDB-lite"/>
    </source>
</evidence>
<sequence>MAEPDTDGFAIKGAADRAPSPSSEIPPRSPSKTSPRRSRSMSKSQSHVSEEGEMRPSEDDAPPLPDEPVPGSEGDAPPLPDEPLPDTTHDDGWEARCDAVSGHWYFVNRFTGVSQWENPRVRADYTPAPVYSGAPGTEPISSTPGNGAENPYTGSPNEPYLGYNPKIHGDFDPNADYAKFHQPAPAQSEPSIDTADAANLIGNYAQAAAFNRRSGAFQGGDKDADYHNDENKSKRQMHAYFDVERAANEHDGRSLKAERANKRMSKKQVKAFNEQRRAKKEQKRREFLLS</sequence>
<accession>A0ABR3PDF9</accession>